<keyword evidence="2" id="KW-1003">Cell membrane</keyword>
<evidence type="ECO:0000256" key="2">
    <source>
        <dbReference type="ARBA" id="ARBA00022475"/>
    </source>
</evidence>
<evidence type="ECO:0008006" key="9">
    <source>
        <dbReference type="Google" id="ProtNLM"/>
    </source>
</evidence>
<evidence type="ECO:0000256" key="3">
    <source>
        <dbReference type="ARBA" id="ARBA00022692"/>
    </source>
</evidence>
<name>A0A8G2BLL4_9PROT</name>
<keyword evidence="4 6" id="KW-1133">Transmembrane helix</keyword>
<protein>
    <recommendedName>
        <fullName evidence="9">Lysylphosphatidylglycerol synthase TM region</fullName>
    </recommendedName>
</protein>
<feature type="transmembrane region" description="Helical" evidence="6">
    <location>
        <begin position="284"/>
        <end position="307"/>
    </location>
</feature>
<comment type="caution">
    <text evidence="7">The sequence shown here is derived from an EMBL/GenBank/DDBJ whole genome shotgun (WGS) entry which is preliminary data.</text>
</comment>
<dbReference type="Pfam" id="PF03706">
    <property type="entry name" value="LPG_synthase_TM"/>
    <property type="match status" value="1"/>
</dbReference>
<proteinExistence type="predicted"/>
<dbReference type="RefSeq" id="WP_093153325.1">
    <property type="nucleotide sequence ID" value="NZ_FNBW01000015.1"/>
</dbReference>
<evidence type="ECO:0000256" key="5">
    <source>
        <dbReference type="ARBA" id="ARBA00023136"/>
    </source>
</evidence>
<dbReference type="InterPro" id="IPR022791">
    <property type="entry name" value="L-PG_synthase/AglD"/>
</dbReference>
<keyword evidence="5 6" id="KW-0472">Membrane</keyword>
<feature type="transmembrane region" description="Helical" evidence="6">
    <location>
        <begin position="76"/>
        <end position="103"/>
    </location>
</feature>
<feature type="transmembrane region" description="Helical" evidence="6">
    <location>
        <begin position="242"/>
        <end position="264"/>
    </location>
</feature>
<keyword evidence="3 6" id="KW-0812">Transmembrane</keyword>
<evidence type="ECO:0000313" key="8">
    <source>
        <dbReference type="Proteomes" id="UP000198615"/>
    </source>
</evidence>
<dbReference type="AlphaFoldDB" id="A0A8G2BLL4"/>
<dbReference type="EMBL" id="FNBW01000015">
    <property type="protein sequence ID" value="SDG34571.1"/>
    <property type="molecule type" value="Genomic_DNA"/>
</dbReference>
<feature type="transmembrane region" description="Helical" evidence="6">
    <location>
        <begin position="124"/>
        <end position="144"/>
    </location>
</feature>
<organism evidence="7 8">
    <name type="scientific">Thalassobaculum litoreum DSM 18839</name>
    <dbReference type="NCBI Taxonomy" id="1123362"/>
    <lineage>
        <taxon>Bacteria</taxon>
        <taxon>Pseudomonadati</taxon>
        <taxon>Pseudomonadota</taxon>
        <taxon>Alphaproteobacteria</taxon>
        <taxon>Rhodospirillales</taxon>
        <taxon>Thalassobaculaceae</taxon>
        <taxon>Thalassobaculum</taxon>
    </lineage>
</organism>
<feature type="transmembrane region" description="Helical" evidence="6">
    <location>
        <begin position="156"/>
        <end position="175"/>
    </location>
</feature>
<evidence type="ECO:0000256" key="6">
    <source>
        <dbReference type="SAM" id="Phobius"/>
    </source>
</evidence>
<dbReference type="PANTHER" id="PTHR40277">
    <property type="entry name" value="BLL5419 PROTEIN"/>
    <property type="match status" value="1"/>
</dbReference>
<feature type="transmembrane region" description="Helical" evidence="6">
    <location>
        <begin position="209"/>
        <end position="230"/>
    </location>
</feature>
<dbReference type="Proteomes" id="UP000198615">
    <property type="component" value="Unassembled WGS sequence"/>
</dbReference>
<dbReference type="GO" id="GO:0005886">
    <property type="term" value="C:plasma membrane"/>
    <property type="evidence" value="ECO:0007669"/>
    <property type="project" value="UniProtKB-SubCell"/>
</dbReference>
<evidence type="ECO:0000256" key="1">
    <source>
        <dbReference type="ARBA" id="ARBA00004651"/>
    </source>
</evidence>
<dbReference type="OrthoDB" id="9788795at2"/>
<keyword evidence="8" id="KW-1185">Reference proteome</keyword>
<sequence>MAGYLKTGLKICVTLGLLAWVFSLVDREAVLAQLARIDPVLGVSAVLAQCAQFPIGAWRWRMILAKDGVAMPFRDAFSFLMIGLLFNQVLPSTIGGDGVRVWLSARTGIGWSRAFGAVAVDRAAAIFMILVLSVPLLPVLTPIIDNAVARTSLTVLVLLGAAAVAVVLPLAPVVMGRLVARLPERRILRPLLAAAGQSAILWRRGSTTAVLSLCSVLILTSHVATVWLIALSMGVALDPLRLFALILPVMLLLAVPISIAGWGLREGLMVTALGFLDVNPSAAVAISLLWGGVTLFGGLLGGIALLLDRTDPATLFRSTGSPPPDEERPL</sequence>
<dbReference type="PANTHER" id="PTHR40277:SF1">
    <property type="entry name" value="BLL5419 PROTEIN"/>
    <property type="match status" value="1"/>
</dbReference>
<comment type="subcellular location">
    <subcellularLocation>
        <location evidence="1">Cell membrane</location>
        <topology evidence="1">Multi-pass membrane protein</topology>
    </subcellularLocation>
</comment>
<evidence type="ECO:0000313" key="7">
    <source>
        <dbReference type="EMBL" id="SDG34571.1"/>
    </source>
</evidence>
<accession>A0A8G2BLL4</accession>
<evidence type="ECO:0000256" key="4">
    <source>
        <dbReference type="ARBA" id="ARBA00022989"/>
    </source>
</evidence>
<reference evidence="7 8" key="1">
    <citation type="submission" date="2016-10" db="EMBL/GenBank/DDBJ databases">
        <authorList>
            <person name="Varghese N."/>
            <person name="Submissions S."/>
        </authorList>
    </citation>
    <scope>NUCLEOTIDE SEQUENCE [LARGE SCALE GENOMIC DNA]</scope>
    <source>
        <strain evidence="7 8">DSM 18839</strain>
    </source>
</reference>
<gene>
    <name evidence="7" type="ORF">SAMN05660686_04095</name>
</gene>
<dbReference type="NCBIfam" id="TIGR00374">
    <property type="entry name" value="flippase-like domain"/>
    <property type="match status" value="1"/>
</dbReference>